<sequence length="469" mass="54480">SICHSLNLNFKQFFHLNPVTSISFSFSRNVWGVLEKKDCFLHWGSWELKRGEEEGMEKLSEGTVENILIRLPVDSLVRCRYVCKHWYRLISDHRFVKLHLKISKSQKCNKLMLASSEGTCFSVDDIETITIAKNVGFSTWMENHVLYLNCPFSSEYIWQEIGIVGSCDGLLLMLVAPQDMVLWNPATRQYKRLPCKCVRMINCVKGLFPLHGFGYDKSTDDYKVVSHGKIIDDVNCEISVYTLRKDSWSVVKANFPCLRYGSKYPGILLNGILHWNVVKCLTSSTKSSFVLSFDLKDENFRELSIPKFEYSLAEWELGVMGESLCIQFYDWLNPIFIHVWVMNDYGRAESWTKLFCFRHHLDKDISHLKLLQRLKNGNFLLNVNGDTLVVYDVKRQRYITVLKYQLSPLFGMGAATYVQSLISLGDENQFKRRRPGVKNNGLEEKAVNKTELQVYRRRRPSERVSTSHH</sequence>
<comment type="caution">
    <text evidence="2">The sequence shown here is derived from an EMBL/GenBank/DDBJ whole genome shotgun (WGS) entry which is preliminary data.</text>
</comment>
<feature type="domain" description="F-box" evidence="1">
    <location>
        <begin position="59"/>
        <end position="99"/>
    </location>
</feature>
<dbReference type="Pfam" id="PF00646">
    <property type="entry name" value="F-box"/>
    <property type="match status" value="1"/>
</dbReference>
<dbReference type="InterPro" id="IPR017451">
    <property type="entry name" value="F-box-assoc_interact_dom"/>
</dbReference>
<organism evidence="2 3">
    <name type="scientific">Kingdonia uniflora</name>
    <dbReference type="NCBI Taxonomy" id="39325"/>
    <lineage>
        <taxon>Eukaryota</taxon>
        <taxon>Viridiplantae</taxon>
        <taxon>Streptophyta</taxon>
        <taxon>Embryophyta</taxon>
        <taxon>Tracheophyta</taxon>
        <taxon>Spermatophyta</taxon>
        <taxon>Magnoliopsida</taxon>
        <taxon>Ranunculales</taxon>
        <taxon>Circaeasteraceae</taxon>
        <taxon>Kingdonia</taxon>
    </lineage>
</organism>
<proteinExistence type="predicted"/>
<dbReference type="Gene3D" id="1.20.1280.50">
    <property type="match status" value="1"/>
</dbReference>
<dbReference type="NCBIfam" id="TIGR01640">
    <property type="entry name" value="F_box_assoc_1"/>
    <property type="match status" value="1"/>
</dbReference>
<dbReference type="PANTHER" id="PTHR31672:SF13">
    <property type="entry name" value="F-BOX PROTEIN CPR30-LIKE"/>
    <property type="match status" value="1"/>
</dbReference>
<dbReference type="OrthoDB" id="591557at2759"/>
<dbReference type="InterPro" id="IPR001810">
    <property type="entry name" value="F-box_dom"/>
</dbReference>
<dbReference type="InterPro" id="IPR050796">
    <property type="entry name" value="SCF_F-box_component"/>
</dbReference>
<dbReference type="Proteomes" id="UP000541444">
    <property type="component" value="Unassembled WGS sequence"/>
</dbReference>
<evidence type="ECO:0000313" key="2">
    <source>
        <dbReference type="EMBL" id="KAF6141489.1"/>
    </source>
</evidence>
<keyword evidence="3" id="KW-1185">Reference proteome</keyword>
<dbReference type="InterPro" id="IPR036047">
    <property type="entry name" value="F-box-like_dom_sf"/>
</dbReference>
<dbReference type="Pfam" id="PF07734">
    <property type="entry name" value="FBA_1"/>
    <property type="match status" value="1"/>
</dbReference>
<dbReference type="EMBL" id="JACGCM010002325">
    <property type="protein sequence ID" value="KAF6141489.1"/>
    <property type="molecule type" value="Genomic_DNA"/>
</dbReference>
<name>A0A7J7LG22_9MAGN</name>
<dbReference type="SUPFAM" id="SSF81383">
    <property type="entry name" value="F-box domain"/>
    <property type="match status" value="1"/>
</dbReference>
<feature type="non-terminal residue" evidence="2">
    <location>
        <position position="1"/>
    </location>
</feature>
<protein>
    <recommendedName>
        <fullName evidence="1">F-box domain-containing protein</fullName>
    </recommendedName>
</protein>
<dbReference type="CDD" id="cd22157">
    <property type="entry name" value="F-box_AtFBW1-like"/>
    <property type="match status" value="1"/>
</dbReference>
<evidence type="ECO:0000313" key="3">
    <source>
        <dbReference type="Proteomes" id="UP000541444"/>
    </source>
</evidence>
<evidence type="ECO:0000259" key="1">
    <source>
        <dbReference type="SMART" id="SM00256"/>
    </source>
</evidence>
<dbReference type="AlphaFoldDB" id="A0A7J7LG22"/>
<gene>
    <name evidence="2" type="ORF">GIB67_000870</name>
</gene>
<dbReference type="PANTHER" id="PTHR31672">
    <property type="entry name" value="BNACNNG10540D PROTEIN"/>
    <property type="match status" value="1"/>
</dbReference>
<dbReference type="InterPro" id="IPR006527">
    <property type="entry name" value="F-box-assoc_dom_typ1"/>
</dbReference>
<reference evidence="2 3" key="1">
    <citation type="journal article" date="2020" name="IScience">
        <title>Genome Sequencing of the Endangered Kingdonia uniflora (Circaeasteraceae, Ranunculales) Reveals Potential Mechanisms of Evolutionary Specialization.</title>
        <authorList>
            <person name="Sun Y."/>
            <person name="Deng T."/>
            <person name="Zhang A."/>
            <person name="Moore M.J."/>
            <person name="Landis J.B."/>
            <person name="Lin N."/>
            <person name="Zhang H."/>
            <person name="Zhang X."/>
            <person name="Huang J."/>
            <person name="Zhang X."/>
            <person name="Sun H."/>
            <person name="Wang H."/>
        </authorList>
    </citation>
    <scope>NUCLEOTIDE SEQUENCE [LARGE SCALE GENOMIC DNA]</scope>
    <source>
        <strain evidence="2">TB1705</strain>
        <tissue evidence="2">Leaf</tissue>
    </source>
</reference>
<accession>A0A7J7LG22</accession>
<dbReference type="SMART" id="SM00256">
    <property type="entry name" value="FBOX"/>
    <property type="match status" value="1"/>
</dbReference>